<accession>A0ABQ1PB65</accession>
<keyword evidence="2" id="KW-0067">ATP-binding</keyword>
<dbReference type="SMART" id="SM00534">
    <property type="entry name" value="MUTSac"/>
    <property type="match status" value="1"/>
</dbReference>
<comment type="caution">
    <text evidence="6">The sequence shown here is derived from an EMBL/GenBank/DDBJ whole genome shotgun (WGS) entry which is preliminary data.</text>
</comment>
<reference evidence="7" key="1">
    <citation type="journal article" date="2019" name="Int. J. Syst. Evol. Microbiol.">
        <title>The Global Catalogue of Microorganisms (GCM) 10K type strain sequencing project: providing services to taxonomists for standard genome sequencing and annotation.</title>
        <authorList>
            <consortium name="The Broad Institute Genomics Platform"/>
            <consortium name="The Broad Institute Genome Sequencing Center for Infectious Disease"/>
            <person name="Wu L."/>
            <person name="Ma J."/>
        </authorList>
    </citation>
    <scope>NUCLEOTIDE SEQUENCE [LARGE SCALE GENOMIC DNA]</scope>
    <source>
        <strain evidence="7">CGMCC 1.15942</strain>
    </source>
</reference>
<dbReference type="Pfam" id="PF00488">
    <property type="entry name" value="MutS_V"/>
    <property type="match status" value="1"/>
</dbReference>
<keyword evidence="4" id="KW-1133">Transmembrane helix</keyword>
<evidence type="ECO:0000259" key="5">
    <source>
        <dbReference type="SMART" id="SM00534"/>
    </source>
</evidence>
<dbReference type="PANTHER" id="PTHR11361:SF152">
    <property type="entry name" value="DNA MISMATCH REPAIR PROTEIN"/>
    <property type="match status" value="1"/>
</dbReference>
<evidence type="ECO:0000256" key="4">
    <source>
        <dbReference type="SAM" id="Phobius"/>
    </source>
</evidence>
<dbReference type="EMBL" id="BMKI01000005">
    <property type="protein sequence ID" value="GGC93410.1"/>
    <property type="molecule type" value="Genomic_DNA"/>
</dbReference>
<feature type="transmembrane region" description="Helical" evidence="4">
    <location>
        <begin position="188"/>
        <end position="204"/>
    </location>
</feature>
<proteinExistence type="predicted"/>
<dbReference type="Proteomes" id="UP000630615">
    <property type="component" value="Unassembled WGS sequence"/>
</dbReference>
<name>A0ABQ1PB65_9ENTE</name>
<dbReference type="SUPFAM" id="SSF52540">
    <property type="entry name" value="P-loop containing nucleoside triphosphate hydrolases"/>
    <property type="match status" value="1"/>
</dbReference>
<evidence type="ECO:0000313" key="7">
    <source>
        <dbReference type="Proteomes" id="UP000630615"/>
    </source>
</evidence>
<sequence>MEMQLIVVGFIVLVILLIGLIELINRIKLKKLVKNKWGTFFTSRFFDKEESLKKAWQQSKEYRTFDSEIDDITWYDLDGYTIFEQVNATYSSIGSEALYQRLRNFDFSKDRHDRLEVLISYYKKNSEIREKIQYLFACLGKKDNNHVESYLSETREQELPYTKIYLFLGLLPLVGLAMLILLPSTLSIVLLLGSVLFNVIYYQIKKETLERELACMGYLVQTIACAKKIAKIETPFQEEIKRTLTPLASMTKFGVAFRMKSNSEAELLFDYLSMIFMLPFISYNFVLEKLADHEEQAKELWRLLGELEVAAAVLNFRLLMPDTSQPVFSEDICVRGTEVYHPLLQTPVPNQVEWAKNTLVTGSNASGKSTYVKSVAISCLLSLTIHTALAKTFRLPFGHVLTSMAVEDDIFEGDSYFVAEIKSVKRVLDLVETNVPCFCFIDEILKGTNTIERIAASSSMVHWLKDYPSLAFIATHDIELTEVLRESCANVHFEEQVTGKNGVTFDYLLKEGPARTRNAIRLLEVLNYPETVIATAKKEANYFDQHHAWKILER</sequence>
<feature type="transmembrane region" description="Helical" evidence="4">
    <location>
        <begin position="164"/>
        <end position="182"/>
    </location>
</feature>
<dbReference type="InterPro" id="IPR000432">
    <property type="entry name" value="DNA_mismatch_repair_MutS_C"/>
</dbReference>
<organism evidence="6 7">
    <name type="scientific">Enterococcus wangshanyuanii</name>
    <dbReference type="NCBI Taxonomy" id="2005703"/>
    <lineage>
        <taxon>Bacteria</taxon>
        <taxon>Bacillati</taxon>
        <taxon>Bacillota</taxon>
        <taxon>Bacilli</taxon>
        <taxon>Lactobacillales</taxon>
        <taxon>Enterococcaceae</taxon>
        <taxon>Enterococcus</taxon>
    </lineage>
</organism>
<protein>
    <submittedName>
        <fullName evidence="6">DNA mismatch repair protein MutS</fullName>
    </submittedName>
</protein>
<keyword evidence="3" id="KW-0238">DNA-binding</keyword>
<evidence type="ECO:0000256" key="3">
    <source>
        <dbReference type="ARBA" id="ARBA00023125"/>
    </source>
</evidence>
<feature type="transmembrane region" description="Helical" evidence="4">
    <location>
        <begin position="267"/>
        <end position="286"/>
    </location>
</feature>
<dbReference type="InterPro" id="IPR027417">
    <property type="entry name" value="P-loop_NTPase"/>
</dbReference>
<evidence type="ECO:0000313" key="6">
    <source>
        <dbReference type="EMBL" id="GGC93410.1"/>
    </source>
</evidence>
<gene>
    <name evidence="6" type="ORF">GCM10011573_23820</name>
</gene>
<keyword evidence="4" id="KW-0812">Transmembrane</keyword>
<feature type="transmembrane region" description="Helical" evidence="4">
    <location>
        <begin position="6"/>
        <end position="24"/>
    </location>
</feature>
<keyword evidence="1" id="KW-0547">Nucleotide-binding</keyword>
<dbReference type="InterPro" id="IPR045076">
    <property type="entry name" value="MutS"/>
</dbReference>
<keyword evidence="4" id="KW-0472">Membrane</keyword>
<dbReference type="Gene3D" id="3.40.50.300">
    <property type="entry name" value="P-loop containing nucleotide triphosphate hydrolases"/>
    <property type="match status" value="1"/>
</dbReference>
<keyword evidence="7" id="KW-1185">Reference proteome</keyword>
<dbReference type="PANTHER" id="PTHR11361">
    <property type="entry name" value="DNA MISMATCH REPAIR PROTEIN MUTS FAMILY MEMBER"/>
    <property type="match status" value="1"/>
</dbReference>
<evidence type="ECO:0000256" key="1">
    <source>
        <dbReference type="ARBA" id="ARBA00022741"/>
    </source>
</evidence>
<dbReference type="RefSeq" id="WP_088269877.1">
    <property type="nucleotide sequence ID" value="NZ_BMKI01000005.1"/>
</dbReference>
<evidence type="ECO:0000256" key="2">
    <source>
        <dbReference type="ARBA" id="ARBA00022840"/>
    </source>
</evidence>
<feature type="domain" description="DNA mismatch repair proteins mutS family" evidence="5">
    <location>
        <begin position="355"/>
        <end position="541"/>
    </location>
</feature>